<dbReference type="InterPro" id="IPR021957">
    <property type="entry name" value="DUF3574"/>
</dbReference>
<proteinExistence type="predicted"/>
<dbReference type="OrthoDB" id="794286at2"/>
<evidence type="ECO:0000256" key="1">
    <source>
        <dbReference type="SAM" id="SignalP"/>
    </source>
</evidence>
<keyword evidence="1" id="KW-0732">Signal</keyword>
<evidence type="ECO:0000313" key="2">
    <source>
        <dbReference type="EMBL" id="QDE38670.1"/>
    </source>
</evidence>
<evidence type="ECO:0000313" key="3">
    <source>
        <dbReference type="Proteomes" id="UP000316093"/>
    </source>
</evidence>
<dbReference type="KEGG" id="lpy:FIV34_05360"/>
<reference evidence="2 3" key="1">
    <citation type="submission" date="2019-06" db="EMBL/GenBank/DDBJ databases">
        <title>A complete genome sequence for Luteibacter pinisoli MAH-14.</title>
        <authorList>
            <person name="Baltrus D.A."/>
        </authorList>
    </citation>
    <scope>NUCLEOTIDE SEQUENCE [LARGE SCALE GENOMIC DNA]</scope>
    <source>
        <strain evidence="2 3">MAH-14</strain>
    </source>
</reference>
<gene>
    <name evidence="2" type="ORF">FIV34_05360</name>
</gene>
<protein>
    <submittedName>
        <fullName evidence="2">DUF3574 domain-containing protein</fullName>
    </submittedName>
</protein>
<sequence>MKTIAGFAFVASLFLAGCVTTPTAHGPATTTATLAGDAAHPGTTAGWVRTELYFGLGVEGTNTGVDEAGWRAFLDREVSSRFPDGLSVVDVYGQWQGKGQSRPERLRSKLLLLLYPDTPAHRADVEAIRVAWKAKTGDQSVLRVTQPADVSF</sequence>
<dbReference type="Proteomes" id="UP000316093">
    <property type="component" value="Chromosome"/>
</dbReference>
<feature type="signal peptide" evidence="1">
    <location>
        <begin position="1"/>
        <end position="24"/>
    </location>
</feature>
<feature type="chain" id="PRO_5021361432" evidence="1">
    <location>
        <begin position="25"/>
        <end position="152"/>
    </location>
</feature>
<keyword evidence="3" id="KW-1185">Reference proteome</keyword>
<organism evidence="2 3">
    <name type="scientific">Luteibacter pinisoli</name>
    <dbReference type="NCBI Taxonomy" id="2589080"/>
    <lineage>
        <taxon>Bacteria</taxon>
        <taxon>Pseudomonadati</taxon>
        <taxon>Pseudomonadota</taxon>
        <taxon>Gammaproteobacteria</taxon>
        <taxon>Lysobacterales</taxon>
        <taxon>Rhodanobacteraceae</taxon>
        <taxon>Luteibacter</taxon>
    </lineage>
</organism>
<dbReference type="Pfam" id="PF12098">
    <property type="entry name" value="DUF3574"/>
    <property type="match status" value="1"/>
</dbReference>
<dbReference type="EMBL" id="CP041046">
    <property type="protein sequence ID" value="QDE38670.1"/>
    <property type="molecule type" value="Genomic_DNA"/>
</dbReference>
<dbReference type="RefSeq" id="WP_139980398.1">
    <property type="nucleotide sequence ID" value="NZ_CP041046.1"/>
</dbReference>
<accession>A0A4Y5Z028</accession>
<name>A0A4Y5Z028_9GAMM</name>
<dbReference type="AlphaFoldDB" id="A0A4Y5Z028"/>
<dbReference type="PROSITE" id="PS51257">
    <property type="entry name" value="PROKAR_LIPOPROTEIN"/>
    <property type="match status" value="1"/>
</dbReference>